<dbReference type="FunFam" id="3.40.50.620:FF:000009">
    <property type="entry name" value="Cysteine--tRNA ligase"/>
    <property type="match status" value="1"/>
</dbReference>
<dbReference type="Pfam" id="PF23493">
    <property type="entry name" value="CysS_C"/>
    <property type="match status" value="1"/>
</dbReference>
<keyword evidence="15" id="KW-1185">Reference proteome</keyword>
<evidence type="ECO:0000256" key="5">
    <source>
        <dbReference type="ARBA" id="ARBA00022598"/>
    </source>
</evidence>
<evidence type="ECO:0000256" key="11">
    <source>
        <dbReference type="ARBA" id="ARBA00023146"/>
    </source>
</evidence>
<accession>A0A6N9TPK5</accession>
<dbReference type="InterPro" id="IPR032678">
    <property type="entry name" value="tRNA-synt_1_cat_dom"/>
</dbReference>
<evidence type="ECO:0000313" key="15">
    <source>
        <dbReference type="Proteomes" id="UP000469346"/>
    </source>
</evidence>
<dbReference type="EC" id="6.1.1.16" evidence="12"/>
<comment type="subcellular location">
    <subcellularLocation>
        <location evidence="1 12">Cytoplasm</location>
    </subcellularLocation>
</comment>
<feature type="binding site" evidence="12">
    <location>
        <position position="234"/>
    </location>
    <ligand>
        <name>Zn(2+)</name>
        <dbReference type="ChEBI" id="CHEBI:29105"/>
    </ligand>
</feature>
<comment type="cofactor">
    <cofactor evidence="12">
        <name>Zn(2+)</name>
        <dbReference type="ChEBI" id="CHEBI:29105"/>
    </cofactor>
    <text evidence="12">Binds 1 zinc ion per subunit.</text>
</comment>
<name>A0A6N9TPK5_DISTH</name>
<protein>
    <recommendedName>
        <fullName evidence="12">Cysteine--tRNA ligase</fullName>
        <ecNumber evidence="12">6.1.1.16</ecNumber>
    </recommendedName>
    <alternativeName>
        <fullName evidence="12">Cysteinyl-tRNA synthetase</fullName>
        <shortName evidence="12">CysRS</shortName>
    </alternativeName>
</protein>
<dbReference type="InterPro" id="IPR014729">
    <property type="entry name" value="Rossmann-like_a/b/a_fold"/>
</dbReference>
<evidence type="ECO:0000256" key="8">
    <source>
        <dbReference type="ARBA" id="ARBA00022833"/>
    </source>
</evidence>
<dbReference type="PANTHER" id="PTHR10890">
    <property type="entry name" value="CYSTEINYL-TRNA SYNTHETASE"/>
    <property type="match status" value="1"/>
</dbReference>
<dbReference type="Proteomes" id="UP000469346">
    <property type="component" value="Unassembled WGS sequence"/>
</dbReference>
<keyword evidence="10 12" id="KW-0648">Protein biosynthesis</keyword>
<dbReference type="Gene3D" id="1.20.120.1910">
    <property type="entry name" value="Cysteine-tRNA ligase, C-terminal anti-codon recognition domain"/>
    <property type="match status" value="1"/>
</dbReference>
<sequence>MDIRIYNTLTRRKEPFVPLEPGRVRMYVCGITAYDRCHIGHARSAVVFDAVVRHLRRRGFEVTCVRNFTDIDDKIIRRAREEGIDTTALAEREIAHFYEDMDALGVLRADVEPRATAHIPQIIDLIRTLVEKGHAYEAGGDVYFSVRTFPSYGALSGRDLEQLRAGARVAVGERKQDPADFALWKASKPGEPAWDSPWGPGRPGWHIECSAMSMAYLGPTLDIHAGGLDLSFPHHENERAQSEAATGRPFVRYWMHNGFVTIRGEKMSKSLGNFVTIQDILRRYHPEVLRHFLLTKHYRSPLDYGPGALEESRAAVDRGYAALAQARRIAARPAGKKRPLDDETRAAAETLSRLPERFDAAMDDDFNTAQALGVLFEGVRALNRLSLAGEKRPSALLAEPLAAGAEALQAAGGVLGLFREDPAGYLRRRDIEALARVGLTEAEVEAAVRERAEARKARDWARSDAIRDALAARGVVLRDEPGGGTTWTVKEPGA</sequence>
<dbReference type="Gene3D" id="3.40.50.620">
    <property type="entry name" value="HUPs"/>
    <property type="match status" value="1"/>
</dbReference>
<dbReference type="InterPro" id="IPR056411">
    <property type="entry name" value="CysS_C"/>
</dbReference>
<evidence type="ECO:0000256" key="1">
    <source>
        <dbReference type="ARBA" id="ARBA00004496"/>
    </source>
</evidence>
<evidence type="ECO:0000256" key="10">
    <source>
        <dbReference type="ARBA" id="ARBA00022917"/>
    </source>
</evidence>
<evidence type="ECO:0000256" key="12">
    <source>
        <dbReference type="HAMAP-Rule" id="MF_00041"/>
    </source>
</evidence>
<comment type="similarity">
    <text evidence="2 12">Belongs to the class-I aminoacyl-tRNA synthetase family.</text>
</comment>
<dbReference type="CDD" id="cd00672">
    <property type="entry name" value="CysRS_core"/>
    <property type="match status" value="1"/>
</dbReference>
<comment type="catalytic activity">
    <reaction evidence="12">
        <text>tRNA(Cys) + L-cysteine + ATP = L-cysteinyl-tRNA(Cys) + AMP + diphosphate</text>
        <dbReference type="Rhea" id="RHEA:17773"/>
        <dbReference type="Rhea" id="RHEA-COMP:9661"/>
        <dbReference type="Rhea" id="RHEA-COMP:9679"/>
        <dbReference type="ChEBI" id="CHEBI:30616"/>
        <dbReference type="ChEBI" id="CHEBI:33019"/>
        <dbReference type="ChEBI" id="CHEBI:35235"/>
        <dbReference type="ChEBI" id="CHEBI:78442"/>
        <dbReference type="ChEBI" id="CHEBI:78517"/>
        <dbReference type="ChEBI" id="CHEBI:456215"/>
        <dbReference type="EC" id="6.1.1.16"/>
    </reaction>
</comment>
<dbReference type="NCBIfam" id="TIGR00435">
    <property type="entry name" value="cysS"/>
    <property type="match status" value="1"/>
</dbReference>
<keyword evidence="8 12" id="KW-0862">Zinc</keyword>
<evidence type="ECO:0000256" key="2">
    <source>
        <dbReference type="ARBA" id="ARBA00005594"/>
    </source>
</evidence>
<reference evidence="14 15" key="1">
    <citation type="submission" date="2020-02" db="EMBL/GenBank/DDBJ databases">
        <title>Comparative genomics of sulfur disproportionating microorganisms.</title>
        <authorList>
            <person name="Ward L.M."/>
            <person name="Bertran E."/>
            <person name="Johnston D.T."/>
        </authorList>
    </citation>
    <scope>NUCLEOTIDE SEQUENCE [LARGE SCALE GENOMIC DNA]</scope>
    <source>
        <strain evidence="14 15">DSM 100025</strain>
    </source>
</reference>
<organism evidence="14 15">
    <name type="scientific">Dissulfurirhabdus thermomarina</name>
    <dbReference type="NCBI Taxonomy" id="1765737"/>
    <lineage>
        <taxon>Bacteria</taxon>
        <taxon>Deltaproteobacteria</taxon>
        <taxon>Dissulfurirhabdaceae</taxon>
        <taxon>Dissulfurirhabdus</taxon>
    </lineage>
</organism>
<feature type="domain" description="Cysteinyl-tRNA synthetase class Ia DALR" evidence="13">
    <location>
        <begin position="357"/>
        <end position="426"/>
    </location>
</feature>
<dbReference type="SMART" id="SM00840">
    <property type="entry name" value="DALR_2"/>
    <property type="match status" value="1"/>
</dbReference>
<keyword evidence="4 12" id="KW-0963">Cytoplasm</keyword>
<dbReference type="GO" id="GO:0005829">
    <property type="term" value="C:cytosol"/>
    <property type="evidence" value="ECO:0007669"/>
    <property type="project" value="TreeGrafter"/>
</dbReference>
<dbReference type="RefSeq" id="WP_163299215.1">
    <property type="nucleotide sequence ID" value="NZ_JAAGRR010000120.1"/>
</dbReference>
<dbReference type="GO" id="GO:0008270">
    <property type="term" value="F:zinc ion binding"/>
    <property type="evidence" value="ECO:0007669"/>
    <property type="project" value="UniProtKB-UniRule"/>
</dbReference>
<keyword evidence="6 12" id="KW-0479">Metal-binding</keyword>
<dbReference type="HAMAP" id="MF_00041">
    <property type="entry name" value="Cys_tRNA_synth"/>
    <property type="match status" value="1"/>
</dbReference>
<dbReference type="GO" id="GO:0005524">
    <property type="term" value="F:ATP binding"/>
    <property type="evidence" value="ECO:0007669"/>
    <property type="project" value="UniProtKB-UniRule"/>
</dbReference>
<evidence type="ECO:0000256" key="3">
    <source>
        <dbReference type="ARBA" id="ARBA00011245"/>
    </source>
</evidence>
<keyword evidence="9 12" id="KW-0067">ATP-binding</keyword>
<evidence type="ECO:0000256" key="7">
    <source>
        <dbReference type="ARBA" id="ARBA00022741"/>
    </source>
</evidence>
<evidence type="ECO:0000256" key="4">
    <source>
        <dbReference type="ARBA" id="ARBA00022490"/>
    </source>
</evidence>
<evidence type="ECO:0000259" key="13">
    <source>
        <dbReference type="SMART" id="SM00840"/>
    </source>
</evidence>
<keyword evidence="5 12" id="KW-0436">Ligase</keyword>
<evidence type="ECO:0000313" key="14">
    <source>
        <dbReference type="EMBL" id="NDY43099.1"/>
    </source>
</evidence>
<evidence type="ECO:0000256" key="9">
    <source>
        <dbReference type="ARBA" id="ARBA00022840"/>
    </source>
</evidence>
<keyword evidence="7 12" id="KW-0547">Nucleotide-binding</keyword>
<dbReference type="Pfam" id="PF09190">
    <property type="entry name" value="DALR_2"/>
    <property type="match status" value="1"/>
</dbReference>
<dbReference type="SUPFAM" id="SSF52374">
    <property type="entry name" value="Nucleotidylyl transferase"/>
    <property type="match status" value="1"/>
</dbReference>
<comment type="subunit">
    <text evidence="3 12">Monomer.</text>
</comment>
<dbReference type="AlphaFoldDB" id="A0A6N9TPK5"/>
<evidence type="ECO:0000256" key="6">
    <source>
        <dbReference type="ARBA" id="ARBA00022723"/>
    </source>
</evidence>
<dbReference type="PANTHER" id="PTHR10890:SF3">
    <property type="entry name" value="CYSTEINE--TRNA LIGASE, CYTOPLASMIC"/>
    <property type="match status" value="1"/>
</dbReference>
<feature type="short sequence motif" description="'HIGH' region" evidence="12">
    <location>
        <begin position="31"/>
        <end position="41"/>
    </location>
</feature>
<comment type="caution">
    <text evidence="14">The sequence shown here is derived from an EMBL/GenBank/DDBJ whole genome shotgun (WGS) entry which is preliminary data.</text>
</comment>
<dbReference type="InterPro" id="IPR009080">
    <property type="entry name" value="tRNAsynth_Ia_anticodon-bd"/>
</dbReference>
<dbReference type="EMBL" id="JAAGRR010000120">
    <property type="protein sequence ID" value="NDY43099.1"/>
    <property type="molecule type" value="Genomic_DNA"/>
</dbReference>
<feature type="binding site" evidence="12">
    <location>
        <position position="238"/>
    </location>
    <ligand>
        <name>Zn(2+)</name>
        <dbReference type="ChEBI" id="CHEBI:29105"/>
    </ligand>
</feature>
<feature type="binding site" evidence="12">
    <location>
        <position position="269"/>
    </location>
    <ligand>
        <name>ATP</name>
        <dbReference type="ChEBI" id="CHEBI:30616"/>
    </ligand>
</feature>
<proteinExistence type="inferred from homology"/>
<feature type="short sequence motif" description="'KMSKS' region" evidence="12">
    <location>
        <begin position="266"/>
        <end position="270"/>
    </location>
</feature>
<feature type="binding site" evidence="12">
    <location>
        <position position="209"/>
    </location>
    <ligand>
        <name>Zn(2+)</name>
        <dbReference type="ChEBI" id="CHEBI:29105"/>
    </ligand>
</feature>
<dbReference type="GO" id="GO:0006423">
    <property type="term" value="P:cysteinyl-tRNA aminoacylation"/>
    <property type="evidence" value="ECO:0007669"/>
    <property type="project" value="UniProtKB-UniRule"/>
</dbReference>
<dbReference type="PRINTS" id="PR00983">
    <property type="entry name" value="TRNASYNTHCYS"/>
</dbReference>
<keyword evidence="11 12" id="KW-0030">Aminoacyl-tRNA synthetase</keyword>
<dbReference type="Pfam" id="PF01406">
    <property type="entry name" value="tRNA-synt_1e"/>
    <property type="match status" value="1"/>
</dbReference>
<dbReference type="SUPFAM" id="SSF47323">
    <property type="entry name" value="Anticodon-binding domain of a subclass of class I aminoacyl-tRNA synthetases"/>
    <property type="match status" value="1"/>
</dbReference>
<gene>
    <name evidence="12" type="primary">cysS</name>
    <name evidence="14" type="ORF">G3N55_09630</name>
</gene>
<dbReference type="InterPro" id="IPR024909">
    <property type="entry name" value="Cys-tRNA/MSH_ligase"/>
</dbReference>
<dbReference type="GO" id="GO:0004817">
    <property type="term" value="F:cysteine-tRNA ligase activity"/>
    <property type="evidence" value="ECO:0007669"/>
    <property type="project" value="UniProtKB-UniRule"/>
</dbReference>
<dbReference type="InterPro" id="IPR015273">
    <property type="entry name" value="Cys-tRNA-synt_Ia_DALR"/>
</dbReference>
<feature type="binding site" evidence="12">
    <location>
        <position position="29"/>
    </location>
    <ligand>
        <name>Zn(2+)</name>
        <dbReference type="ChEBI" id="CHEBI:29105"/>
    </ligand>
</feature>
<dbReference type="InterPro" id="IPR015803">
    <property type="entry name" value="Cys-tRNA-ligase"/>
</dbReference>